<feature type="domain" description="NodB homology" evidence="7">
    <location>
        <begin position="21"/>
        <end position="199"/>
    </location>
</feature>
<evidence type="ECO:0000256" key="1">
    <source>
        <dbReference type="ARBA" id="ARBA00003236"/>
    </source>
</evidence>
<evidence type="ECO:0000256" key="3">
    <source>
        <dbReference type="ARBA" id="ARBA00020071"/>
    </source>
</evidence>
<dbReference type="RefSeq" id="WP_282299266.1">
    <property type="nucleotide sequence ID" value="NZ_CP124616.1"/>
</dbReference>
<evidence type="ECO:0000256" key="5">
    <source>
        <dbReference type="ARBA" id="ARBA00022801"/>
    </source>
</evidence>
<evidence type="ECO:0000256" key="6">
    <source>
        <dbReference type="ARBA" id="ARBA00032976"/>
    </source>
</evidence>
<evidence type="ECO:0000256" key="2">
    <source>
        <dbReference type="ARBA" id="ARBA00010973"/>
    </source>
</evidence>
<comment type="function">
    <text evidence="1">Is involved in generating a small heat-stable compound (Nod), an acylated oligomer of N-acetylglucosamine, that stimulates mitosis in various plant protoplasts.</text>
</comment>
<evidence type="ECO:0000256" key="4">
    <source>
        <dbReference type="ARBA" id="ARBA00022723"/>
    </source>
</evidence>
<dbReference type="InterPro" id="IPR002509">
    <property type="entry name" value="NODB_dom"/>
</dbReference>
<dbReference type="GO" id="GO:0016787">
    <property type="term" value="F:hydrolase activity"/>
    <property type="evidence" value="ECO:0007669"/>
    <property type="project" value="UniProtKB-KW"/>
</dbReference>
<dbReference type="EMBL" id="CP124616">
    <property type="protein sequence ID" value="WGW02634.1"/>
    <property type="molecule type" value="Genomic_DNA"/>
</dbReference>
<gene>
    <name evidence="8" type="ORF">QF118_11855</name>
</gene>
<dbReference type="InterPro" id="IPR050248">
    <property type="entry name" value="Polysacc_deacetylase_ArnD"/>
</dbReference>
<keyword evidence="4" id="KW-0479">Metal-binding</keyword>
<dbReference type="PANTHER" id="PTHR10587:SF133">
    <property type="entry name" value="CHITIN DEACETYLASE 1-RELATED"/>
    <property type="match status" value="1"/>
</dbReference>
<comment type="similarity">
    <text evidence="2">Belongs to the polysaccharide deacetylase family.</text>
</comment>
<dbReference type="Proteomes" id="UP001241605">
    <property type="component" value="Chromosome"/>
</dbReference>
<organism evidence="8 9">
    <name type="scientific">Tropicibacter oceani</name>
    <dbReference type="NCBI Taxonomy" id="3058420"/>
    <lineage>
        <taxon>Bacteria</taxon>
        <taxon>Pseudomonadati</taxon>
        <taxon>Pseudomonadota</taxon>
        <taxon>Alphaproteobacteria</taxon>
        <taxon>Rhodobacterales</taxon>
        <taxon>Roseobacteraceae</taxon>
        <taxon>Tropicibacter</taxon>
    </lineage>
</organism>
<dbReference type="SUPFAM" id="SSF88713">
    <property type="entry name" value="Glycoside hydrolase/deacetylase"/>
    <property type="match status" value="1"/>
</dbReference>
<keyword evidence="9" id="KW-1185">Reference proteome</keyword>
<dbReference type="PANTHER" id="PTHR10587">
    <property type="entry name" value="GLYCOSYL TRANSFERASE-RELATED"/>
    <property type="match status" value="1"/>
</dbReference>
<protein>
    <recommendedName>
        <fullName evidence="3">Chitooligosaccharide deacetylase</fullName>
    </recommendedName>
    <alternativeName>
        <fullName evidence="6">Nodulation protein B</fullName>
    </alternativeName>
</protein>
<reference evidence="8 9" key="1">
    <citation type="submission" date="2023-05" db="EMBL/GenBank/DDBJ databases">
        <title>YMD87, complete Genome.</title>
        <authorList>
            <person name="Zhang J."/>
            <person name="Xu X."/>
        </authorList>
    </citation>
    <scope>NUCLEOTIDE SEQUENCE [LARGE SCALE GENOMIC DNA]</scope>
    <source>
        <strain evidence="8 9">YMD87</strain>
    </source>
</reference>
<dbReference type="CDD" id="cd10917">
    <property type="entry name" value="CE4_NodB_like_6s_7s"/>
    <property type="match status" value="1"/>
</dbReference>
<name>A0ABY8QDQ6_9RHOB</name>
<evidence type="ECO:0000313" key="9">
    <source>
        <dbReference type="Proteomes" id="UP001241605"/>
    </source>
</evidence>
<sequence length="222" mass="24901">MPDDIAQRDAATVMAVRTPSPVVSMTFDDGPHPKLTPVLLDMLKARGLRATFYLIGNRVVTWPDIVRRIADEGHEIGNHSWTHPNLAKYSNANVLDQIDRTSDAIFKITGRPPVTFRPPYGSFTRRQRIMLYEERNLPTILWSVDPQDWRRPGASVVASRILSGSRPGAIILSHDIQSGTVKAMPQTLDGLSQRGLRFATVSQMMGWPLWQSRSFRRATAKG</sequence>
<dbReference type="InterPro" id="IPR011330">
    <property type="entry name" value="Glyco_hydro/deAcase_b/a-brl"/>
</dbReference>
<dbReference type="PROSITE" id="PS51677">
    <property type="entry name" value="NODB"/>
    <property type="match status" value="1"/>
</dbReference>
<keyword evidence="5 8" id="KW-0378">Hydrolase</keyword>
<evidence type="ECO:0000259" key="7">
    <source>
        <dbReference type="PROSITE" id="PS51677"/>
    </source>
</evidence>
<evidence type="ECO:0000313" key="8">
    <source>
        <dbReference type="EMBL" id="WGW02634.1"/>
    </source>
</evidence>
<dbReference type="Pfam" id="PF01522">
    <property type="entry name" value="Polysacc_deac_1"/>
    <property type="match status" value="1"/>
</dbReference>
<proteinExistence type="inferred from homology"/>
<accession>A0ABY8QDQ6</accession>
<dbReference type="Gene3D" id="3.20.20.370">
    <property type="entry name" value="Glycoside hydrolase/deacetylase"/>
    <property type="match status" value="1"/>
</dbReference>